<comment type="caution">
    <text evidence="5">The sequence shown here is derived from an EMBL/GenBank/DDBJ whole genome shotgun (WGS) entry which is preliminary data.</text>
</comment>
<accession>A0A5C5VJS0</accession>
<evidence type="ECO:0000256" key="2">
    <source>
        <dbReference type="ARBA" id="ARBA00023015"/>
    </source>
</evidence>
<dbReference type="PIRSF" id="PIRSF019455">
    <property type="entry name" value="CopR_AtkY"/>
    <property type="match status" value="1"/>
</dbReference>
<dbReference type="AlphaFoldDB" id="A0A5C5VJS0"/>
<gene>
    <name evidence="5" type="primary">blaI_4</name>
    <name evidence="5" type="ORF">KOR34_30970</name>
</gene>
<evidence type="ECO:0000256" key="3">
    <source>
        <dbReference type="ARBA" id="ARBA00023125"/>
    </source>
</evidence>
<dbReference type="InterPro" id="IPR011991">
    <property type="entry name" value="ArsR-like_HTH"/>
</dbReference>
<dbReference type="OrthoDB" id="276583at2"/>
<dbReference type="InterPro" id="IPR005650">
    <property type="entry name" value="BlaI_family"/>
</dbReference>
<dbReference type="RefSeq" id="WP_146565426.1">
    <property type="nucleotide sequence ID" value="NZ_SIHJ01000001.1"/>
</dbReference>
<dbReference type="GO" id="GO:0045892">
    <property type="term" value="P:negative regulation of DNA-templated transcription"/>
    <property type="evidence" value="ECO:0007669"/>
    <property type="project" value="InterPro"/>
</dbReference>
<dbReference type="InterPro" id="IPR036388">
    <property type="entry name" value="WH-like_DNA-bd_sf"/>
</dbReference>
<comment type="similarity">
    <text evidence="1">Belongs to the BlaI transcriptional regulatory family.</text>
</comment>
<dbReference type="CDD" id="cd00090">
    <property type="entry name" value="HTH_ARSR"/>
    <property type="match status" value="1"/>
</dbReference>
<keyword evidence="3" id="KW-0238">DNA-binding</keyword>
<evidence type="ECO:0000256" key="1">
    <source>
        <dbReference type="ARBA" id="ARBA00011046"/>
    </source>
</evidence>
<proteinExistence type="inferred from homology"/>
<name>A0A5C5VJS0_9BACT</name>
<keyword evidence="4" id="KW-0804">Transcription</keyword>
<dbReference type="Proteomes" id="UP000316714">
    <property type="component" value="Unassembled WGS sequence"/>
</dbReference>
<dbReference type="Pfam" id="PF03965">
    <property type="entry name" value="Penicillinase_R"/>
    <property type="match status" value="1"/>
</dbReference>
<protein>
    <submittedName>
        <fullName evidence="5">Penicillinase repressor</fullName>
    </submittedName>
</protein>
<evidence type="ECO:0000313" key="5">
    <source>
        <dbReference type="EMBL" id="TWT38129.1"/>
    </source>
</evidence>
<keyword evidence="2" id="KW-0805">Transcription regulation</keyword>
<keyword evidence="6" id="KW-1185">Reference proteome</keyword>
<dbReference type="Gene3D" id="1.10.10.10">
    <property type="entry name" value="Winged helix-like DNA-binding domain superfamily/Winged helix DNA-binding domain"/>
    <property type="match status" value="1"/>
</dbReference>
<evidence type="ECO:0000313" key="6">
    <source>
        <dbReference type="Proteomes" id="UP000316714"/>
    </source>
</evidence>
<dbReference type="SUPFAM" id="SSF46785">
    <property type="entry name" value="Winged helix' DNA-binding domain"/>
    <property type="match status" value="1"/>
</dbReference>
<dbReference type="Gene3D" id="1.10.4040.10">
    <property type="entry name" value="Penicillinase repressor domain"/>
    <property type="match status" value="1"/>
</dbReference>
<dbReference type="InterPro" id="IPR036390">
    <property type="entry name" value="WH_DNA-bd_sf"/>
</dbReference>
<reference evidence="5 6" key="1">
    <citation type="submission" date="2019-02" db="EMBL/GenBank/DDBJ databases">
        <title>Deep-cultivation of Planctomycetes and their phenomic and genomic characterization uncovers novel biology.</title>
        <authorList>
            <person name="Wiegand S."/>
            <person name="Jogler M."/>
            <person name="Boedeker C."/>
            <person name="Pinto D."/>
            <person name="Vollmers J."/>
            <person name="Rivas-Marin E."/>
            <person name="Kohn T."/>
            <person name="Peeters S.H."/>
            <person name="Heuer A."/>
            <person name="Rast P."/>
            <person name="Oberbeckmann S."/>
            <person name="Bunk B."/>
            <person name="Jeske O."/>
            <person name="Meyerdierks A."/>
            <person name="Storesund J.E."/>
            <person name="Kallscheuer N."/>
            <person name="Luecker S."/>
            <person name="Lage O.M."/>
            <person name="Pohl T."/>
            <person name="Merkel B.J."/>
            <person name="Hornburger P."/>
            <person name="Mueller R.-W."/>
            <person name="Bruemmer F."/>
            <person name="Labrenz M."/>
            <person name="Spormann A.M."/>
            <person name="Op Den Camp H."/>
            <person name="Overmann J."/>
            <person name="Amann R."/>
            <person name="Jetten M.S.M."/>
            <person name="Mascher T."/>
            <person name="Medema M.H."/>
            <person name="Devos D.P."/>
            <person name="Kaster A.-K."/>
            <person name="Ovreas L."/>
            <person name="Rohde M."/>
            <person name="Galperin M.Y."/>
            <person name="Jogler C."/>
        </authorList>
    </citation>
    <scope>NUCLEOTIDE SEQUENCE [LARGE SCALE GENOMIC DNA]</scope>
    <source>
        <strain evidence="5 6">KOR34</strain>
    </source>
</reference>
<dbReference type="EMBL" id="SIHJ01000001">
    <property type="protein sequence ID" value="TWT38129.1"/>
    <property type="molecule type" value="Genomic_DNA"/>
</dbReference>
<evidence type="ECO:0000256" key="4">
    <source>
        <dbReference type="ARBA" id="ARBA00023163"/>
    </source>
</evidence>
<sequence>MADRIPEPSRPTQRELEALKVLWHSGEAPVRDIADQMNQQGEQLAYTTVLSLLQVMEQKGLVAHRRDGKAYLYRPLLEKGRAYQGLATDFLERVFDGAVDEYLVHAIQGKKLSAEELDGLEAMIAAARKQNQTRSKGRKK</sequence>
<dbReference type="GO" id="GO:0003677">
    <property type="term" value="F:DNA binding"/>
    <property type="evidence" value="ECO:0007669"/>
    <property type="project" value="UniProtKB-KW"/>
</dbReference>
<organism evidence="5 6">
    <name type="scientific">Posidoniimonas corsicana</name>
    <dbReference type="NCBI Taxonomy" id="1938618"/>
    <lineage>
        <taxon>Bacteria</taxon>
        <taxon>Pseudomonadati</taxon>
        <taxon>Planctomycetota</taxon>
        <taxon>Planctomycetia</taxon>
        <taxon>Pirellulales</taxon>
        <taxon>Lacipirellulaceae</taxon>
        <taxon>Posidoniimonas</taxon>
    </lineage>
</organism>